<proteinExistence type="predicted"/>
<name>A0A4R4DTQ4_9PROT</name>
<organism evidence="1 2">
    <name type="scientific">Roseicella aquatilis</name>
    <dbReference type="NCBI Taxonomy" id="2527868"/>
    <lineage>
        <taxon>Bacteria</taxon>
        <taxon>Pseudomonadati</taxon>
        <taxon>Pseudomonadota</taxon>
        <taxon>Alphaproteobacteria</taxon>
        <taxon>Acetobacterales</taxon>
        <taxon>Roseomonadaceae</taxon>
        <taxon>Roseicella</taxon>
    </lineage>
</organism>
<dbReference type="Proteomes" id="UP000295023">
    <property type="component" value="Unassembled WGS sequence"/>
</dbReference>
<dbReference type="AlphaFoldDB" id="A0A4R4DTQ4"/>
<evidence type="ECO:0000313" key="1">
    <source>
        <dbReference type="EMBL" id="TCZ66126.1"/>
    </source>
</evidence>
<protein>
    <submittedName>
        <fullName evidence="1">Uncharacterized protein</fullName>
    </submittedName>
</protein>
<dbReference type="RefSeq" id="WP_132284528.1">
    <property type="nucleotide sequence ID" value="NZ_SKBM01000002.1"/>
</dbReference>
<dbReference type="EMBL" id="SKBM01000002">
    <property type="protein sequence ID" value="TCZ66126.1"/>
    <property type="molecule type" value="Genomic_DNA"/>
</dbReference>
<sequence length="135" mass="14950">MAVKDWRKSREQMEREAIAALAELVADEEGATDPREVATMAIITAHQVPELVEMGAFREGDLDDEAMNAMAVVVDVAAGWDDEGESIEEFVAGLDEHELMRLQRAARSWAAAVWAQMVPLSELEKDTTLASLKRH</sequence>
<reference evidence="1 2" key="1">
    <citation type="submission" date="2019-03" db="EMBL/GenBank/DDBJ databases">
        <title>Paracraurococcus aquatilis NE82 genome sequence.</title>
        <authorList>
            <person name="Zhao Y."/>
            <person name="Du Z."/>
        </authorList>
    </citation>
    <scope>NUCLEOTIDE SEQUENCE [LARGE SCALE GENOMIC DNA]</scope>
    <source>
        <strain evidence="1 2">NE82</strain>
    </source>
</reference>
<gene>
    <name evidence="1" type="ORF">EXY23_03365</name>
</gene>
<evidence type="ECO:0000313" key="2">
    <source>
        <dbReference type="Proteomes" id="UP000295023"/>
    </source>
</evidence>
<accession>A0A4R4DTQ4</accession>
<keyword evidence="2" id="KW-1185">Reference proteome</keyword>
<dbReference type="OrthoDB" id="7274491at2"/>
<comment type="caution">
    <text evidence="1">The sequence shown here is derived from an EMBL/GenBank/DDBJ whole genome shotgun (WGS) entry which is preliminary data.</text>
</comment>